<comment type="similarity">
    <text evidence="8">Belongs to the binding-protein-dependent transport system permease family.</text>
</comment>
<keyword evidence="3" id="KW-1003">Cell membrane</keyword>
<evidence type="ECO:0000256" key="6">
    <source>
        <dbReference type="ARBA" id="ARBA00022989"/>
    </source>
</evidence>
<dbReference type="RefSeq" id="WP_141287313.1">
    <property type="nucleotide sequence ID" value="NZ_BAAAEW010000042.1"/>
</dbReference>
<feature type="domain" description="ABC transmembrane type-1" evidence="9">
    <location>
        <begin position="62"/>
        <end position="250"/>
    </location>
</feature>
<name>A0ABN1KFG7_9BURK</name>
<evidence type="ECO:0000256" key="4">
    <source>
        <dbReference type="ARBA" id="ARBA00022519"/>
    </source>
</evidence>
<dbReference type="PANTHER" id="PTHR43357">
    <property type="entry name" value="INNER MEMBRANE ABC TRANSPORTER PERMEASE PROTEIN YDCV"/>
    <property type="match status" value="1"/>
</dbReference>
<evidence type="ECO:0000313" key="10">
    <source>
        <dbReference type="EMBL" id="GAA0765314.1"/>
    </source>
</evidence>
<dbReference type="Proteomes" id="UP001500279">
    <property type="component" value="Unassembled WGS sequence"/>
</dbReference>
<feature type="transmembrane region" description="Helical" evidence="8">
    <location>
        <begin position="231"/>
        <end position="250"/>
    </location>
</feature>
<feature type="transmembrane region" description="Helical" evidence="8">
    <location>
        <begin position="97"/>
        <end position="118"/>
    </location>
</feature>
<feature type="transmembrane region" description="Helical" evidence="8">
    <location>
        <begin position="62"/>
        <end position="85"/>
    </location>
</feature>
<evidence type="ECO:0000256" key="7">
    <source>
        <dbReference type="ARBA" id="ARBA00023136"/>
    </source>
</evidence>
<keyword evidence="6 8" id="KW-1133">Transmembrane helix</keyword>
<sequence length="260" mass="28182">MTRDSLFSRAALLLLLLFLLGPFVITCMAGFSDAETLAFPPRSYSWRWTLAVLQDGEFLRAFLTSLEIALLATVAALLLGVPVAYVFSRMPPPGMGVIRLVITSPLIVPGMVAGLALLRHLVLRIDAPVFLGLFIGHLALSIPYAIRVTYASLSNLRVDIEDAAVTLGATRLRAFFMIVLPNIRGALIAAFFLAFITSFNQVPVSLFLTGPGISTLPIEMLGRVESTFDPSIAALSTVLVVFSMLLVFAAERVLGFSKYM</sequence>
<evidence type="ECO:0000313" key="11">
    <source>
        <dbReference type="Proteomes" id="UP001500279"/>
    </source>
</evidence>
<evidence type="ECO:0000256" key="8">
    <source>
        <dbReference type="RuleBase" id="RU363032"/>
    </source>
</evidence>
<reference evidence="10 11" key="1">
    <citation type="journal article" date="2019" name="Int. J. Syst. Evol. Microbiol.">
        <title>The Global Catalogue of Microorganisms (GCM) 10K type strain sequencing project: providing services to taxonomists for standard genome sequencing and annotation.</title>
        <authorList>
            <consortium name="The Broad Institute Genomics Platform"/>
            <consortium name="The Broad Institute Genome Sequencing Center for Infectious Disease"/>
            <person name="Wu L."/>
            <person name="Ma J."/>
        </authorList>
    </citation>
    <scope>NUCLEOTIDE SEQUENCE [LARGE SCALE GENOMIC DNA]</scope>
    <source>
        <strain evidence="10 11">JCM 15503</strain>
    </source>
</reference>
<comment type="caution">
    <text evidence="10">The sequence shown here is derived from an EMBL/GenBank/DDBJ whole genome shotgun (WGS) entry which is preliminary data.</text>
</comment>
<keyword evidence="7 8" id="KW-0472">Membrane</keyword>
<protein>
    <submittedName>
        <fullName evidence="10">ABC transporter permease</fullName>
    </submittedName>
</protein>
<evidence type="ECO:0000256" key="3">
    <source>
        <dbReference type="ARBA" id="ARBA00022475"/>
    </source>
</evidence>
<dbReference type="CDD" id="cd06261">
    <property type="entry name" value="TM_PBP2"/>
    <property type="match status" value="1"/>
</dbReference>
<gene>
    <name evidence="10" type="ORF">GCM10009107_52350</name>
</gene>
<accession>A0ABN1KFG7</accession>
<evidence type="ECO:0000256" key="2">
    <source>
        <dbReference type="ARBA" id="ARBA00022448"/>
    </source>
</evidence>
<dbReference type="PANTHER" id="PTHR43357:SF4">
    <property type="entry name" value="INNER MEMBRANE ABC TRANSPORTER PERMEASE PROTEIN YDCV"/>
    <property type="match status" value="1"/>
</dbReference>
<dbReference type="InterPro" id="IPR000515">
    <property type="entry name" value="MetI-like"/>
</dbReference>
<dbReference type="PROSITE" id="PS50928">
    <property type="entry name" value="ABC_TM1"/>
    <property type="match status" value="1"/>
</dbReference>
<keyword evidence="2 8" id="KW-0813">Transport</keyword>
<feature type="transmembrane region" description="Helical" evidence="8">
    <location>
        <begin position="130"/>
        <end position="153"/>
    </location>
</feature>
<dbReference type="Pfam" id="PF00528">
    <property type="entry name" value="BPD_transp_1"/>
    <property type="match status" value="1"/>
</dbReference>
<evidence type="ECO:0000256" key="1">
    <source>
        <dbReference type="ARBA" id="ARBA00004429"/>
    </source>
</evidence>
<dbReference type="SUPFAM" id="SSF161098">
    <property type="entry name" value="MetI-like"/>
    <property type="match status" value="1"/>
</dbReference>
<keyword evidence="11" id="KW-1185">Reference proteome</keyword>
<proteinExistence type="inferred from homology"/>
<keyword evidence="4" id="KW-0997">Cell inner membrane</keyword>
<evidence type="ECO:0000259" key="9">
    <source>
        <dbReference type="PROSITE" id="PS50928"/>
    </source>
</evidence>
<feature type="transmembrane region" description="Helical" evidence="8">
    <location>
        <begin position="174"/>
        <end position="196"/>
    </location>
</feature>
<comment type="subcellular location">
    <subcellularLocation>
        <location evidence="1">Cell inner membrane</location>
        <topology evidence="1">Multi-pass membrane protein</topology>
    </subcellularLocation>
    <subcellularLocation>
        <location evidence="8">Cell membrane</location>
        <topology evidence="8">Multi-pass membrane protein</topology>
    </subcellularLocation>
</comment>
<dbReference type="InterPro" id="IPR035906">
    <property type="entry name" value="MetI-like_sf"/>
</dbReference>
<dbReference type="EMBL" id="BAAAEW010000042">
    <property type="protein sequence ID" value="GAA0765314.1"/>
    <property type="molecule type" value="Genomic_DNA"/>
</dbReference>
<organism evidence="10 11">
    <name type="scientific">Ideonella azotifigens</name>
    <dbReference type="NCBI Taxonomy" id="513160"/>
    <lineage>
        <taxon>Bacteria</taxon>
        <taxon>Pseudomonadati</taxon>
        <taxon>Pseudomonadota</taxon>
        <taxon>Betaproteobacteria</taxon>
        <taxon>Burkholderiales</taxon>
        <taxon>Sphaerotilaceae</taxon>
        <taxon>Ideonella</taxon>
    </lineage>
</organism>
<keyword evidence="5 8" id="KW-0812">Transmembrane</keyword>
<dbReference type="Gene3D" id="1.10.3720.10">
    <property type="entry name" value="MetI-like"/>
    <property type="match status" value="1"/>
</dbReference>
<evidence type="ECO:0000256" key="5">
    <source>
        <dbReference type="ARBA" id="ARBA00022692"/>
    </source>
</evidence>